<protein>
    <submittedName>
        <fullName evidence="4">Protein inscuteable homolog</fullName>
    </submittedName>
</protein>
<dbReference type="SUPFAM" id="SSF48371">
    <property type="entry name" value="ARM repeat"/>
    <property type="match status" value="1"/>
</dbReference>
<dbReference type="Pfam" id="PF19427">
    <property type="entry name" value="Insc_C"/>
    <property type="match status" value="1"/>
</dbReference>
<feature type="domain" description="Protein inscuteable homologue C-terminal" evidence="2">
    <location>
        <begin position="413"/>
        <end position="700"/>
    </location>
</feature>
<dbReference type="GO" id="GO:0008356">
    <property type="term" value="P:asymmetric cell division"/>
    <property type="evidence" value="ECO:0007669"/>
    <property type="project" value="InterPro"/>
</dbReference>
<dbReference type="PANTHER" id="PTHR21386">
    <property type="entry name" value="INSCUTEABLE"/>
    <property type="match status" value="1"/>
</dbReference>
<feature type="region of interest" description="Disordered" evidence="1">
    <location>
        <begin position="101"/>
        <end position="259"/>
    </location>
</feature>
<dbReference type="Proteomes" id="UP000504618">
    <property type="component" value="Unplaced"/>
</dbReference>
<feature type="compositionally biased region" description="Basic residues" evidence="1">
    <location>
        <begin position="154"/>
        <end position="167"/>
    </location>
</feature>
<name>A0A6J1QA08_9HYME</name>
<proteinExistence type="predicted"/>
<feature type="region of interest" description="Disordered" evidence="1">
    <location>
        <begin position="18"/>
        <end position="66"/>
    </location>
</feature>
<dbReference type="GeneID" id="112458911"/>
<dbReference type="RefSeq" id="XP_024878508.1">
    <property type="nucleotide sequence ID" value="XM_025022740.1"/>
</dbReference>
<dbReference type="OrthoDB" id="5796379at2759"/>
<dbReference type="GO" id="GO:0045176">
    <property type="term" value="P:apical protein localization"/>
    <property type="evidence" value="ECO:0007669"/>
    <property type="project" value="TreeGrafter"/>
</dbReference>
<keyword evidence="3" id="KW-1185">Reference proteome</keyword>
<reference evidence="4" key="1">
    <citation type="submission" date="2025-08" db="UniProtKB">
        <authorList>
            <consortium name="RefSeq"/>
        </authorList>
    </citation>
    <scope>IDENTIFICATION</scope>
    <source>
        <tissue evidence="4">Whole body</tissue>
    </source>
</reference>
<dbReference type="GO" id="GO:0045179">
    <property type="term" value="C:apical cortex"/>
    <property type="evidence" value="ECO:0007669"/>
    <property type="project" value="TreeGrafter"/>
</dbReference>
<sequence length="751" mass="82951">MSAFKRYQSKVFWDQMASRDLENDSVGRNDPPRYSFNERVHVKEEEKEEEEEDSSKSENNTVDDANITAIHVCDKSDENIKQNACRISLICDESITRRRMSGTVVEETDKAEEEEGEIRNRSYSPLSQDFKSQDSGFSDSERSDCSEAFENATPRRKLRRKRMRRRLQSASPWREEGSPPMPTHTSTPKNSRVFARKRLGKSARSPSRERRADEKRDDASKVPSSVSLEKEGLCDFLYASEPPEDSDQPSITKSRASTDAADAIAAGRDVLNSRNYRQSSSMRAWLTDLATVTENECGNTLQSKNLPRRGIRMISGEVHARDLKMLSSAATAAASKLLVSAEHFEQHYRSIVEKITRLEGGRFEMELLRNIEEAAFSVLSQLGAPPPRRIQQGSLRSILAQLQNMKMYVDSTVDTRLDFYMEKIVRGLEEAPREDSSVARGALAALTALGLSDPRAGSSIARCSGIKALLTCFVTTGRTPNDLVALSLRALASVCSSTTAIEYFAREGGPEILTDFLGAESSSEKEKTEATALVVQITASWTNARGLPYLEPFADSLIPALNQLIESTNCAQTLLLAAAALNQLSKSRICTTIILEEDSVRKLLRSVKKSAGGNVWLMEQVAALIGELARVPEGRSHLAKARASVALVSFLRMRPPGLEDAYQRLEITAAAALTRLCVEPEIARQVVAVGGGDCLSGPCRINEAQVDQKDEPEEVQAGTGLFRYTRSLRRACKKAAKQIGIAKAKDHSTLD</sequence>
<accession>A0A6J1QA08</accession>
<dbReference type="Gene3D" id="1.25.10.10">
    <property type="entry name" value="Leucine-rich Repeat Variant"/>
    <property type="match status" value="2"/>
</dbReference>
<dbReference type="InterPro" id="IPR039921">
    <property type="entry name" value="Inscuteable"/>
</dbReference>
<dbReference type="GO" id="GO:0008093">
    <property type="term" value="F:cytoskeletal anchor activity"/>
    <property type="evidence" value="ECO:0007669"/>
    <property type="project" value="TreeGrafter"/>
</dbReference>
<feature type="compositionally biased region" description="Basic and acidic residues" evidence="1">
    <location>
        <begin position="206"/>
        <end position="220"/>
    </location>
</feature>
<dbReference type="CTD" id="387755"/>
<dbReference type="InterPro" id="IPR045789">
    <property type="entry name" value="Insc_C"/>
</dbReference>
<dbReference type="InterPro" id="IPR011989">
    <property type="entry name" value="ARM-like"/>
</dbReference>
<gene>
    <name evidence="4" type="primary">LOC112458911</name>
</gene>
<dbReference type="InterPro" id="IPR016024">
    <property type="entry name" value="ARM-type_fold"/>
</dbReference>
<dbReference type="AlphaFoldDB" id="A0A6J1QA08"/>
<evidence type="ECO:0000313" key="4">
    <source>
        <dbReference type="RefSeq" id="XP_024878508.1"/>
    </source>
</evidence>
<dbReference type="PANTHER" id="PTHR21386:SF0">
    <property type="entry name" value="PROTEIN INSCUTEABLE HOMOLOG"/>
    <property type="match status" value="1"/>
</dbReference>
<evidence type="ECO:0000259" key="2">
    <source>
        <dbReference type="Pfam" id="PF19427"/>
    </source>
</evidence>
<evidence type="ECO:0000313" key="3">
    <source>
        <dbReference type="Proteomes" id="UP000504618"/>
    </source>
</evidence>
<dbReference type="GO" id="GO:0000132">
    <property type="term" value="P:establishment of mitotic spindle orientation"/>
    <property type="evidence" value="ECO:0007669"/>
    <property type="project" value="TreeGrafter"/>
</dbReference>
<organism evidence="3 4">
    <name type="scientific">Temnothorax curvispinosus</name>
    <dbReference type="NCBI Taxonomy" id="300111"/>
    <lineage>
        <taxon>Eukaryota</taxon>
        <taxon>Metazoa</taxon>
        <taxon>Ecdysozoa</taxon>
        <taxon>Arthropoda</taxon>
        <taxon>Hexapoda</taxon>
        <taxon>Insecta</taxon>
        <taxon>Pterygota</taxon>
        <taxon>Neoptera</taxon>
        <taxon>Endopterygota</taxon>
        <taxon>Hymenoptera</taxon>
        <taxon>Apocrita</taxon>
        <taxon>Aculeata</taxon>
        <taxon>Formicoidea</taxon>
        <taxon>Formicidae</taxon>
        <taxon>Myrmicinae</taxon>
        <taxon>Temnothorax</taxon>
    </lineage>
</organism>
<feature type="compositionally biased region" description="Polar residues" evidence="1">
    <location>
        <begin position="121"/>
        <end position="138"/>
    </location>
</feature>
<dbReference type="GO" id="GO:0009786">
    <property type="term" value="P:regulation of asymmetric cell division"/>
    <property type="evidence" value="ECO:0007669"/>
    <property type="project" value="TreeGrafter"/>
</dbReference>
<feature type="compositionally biased region" description="Basic and acidic residues" evidence="1">
    <location>
        <begin position="18"/>
        <end position="45"/>
    </location>
</feature>
<evidence type="ECO:0000256" key="1">
    <source>
        <dbReference type="SAM" id="MobiDB-lite"/>
    </source>
</evidence>